<evidence type="ECO:0000313" key="3">
    <source>
        <dbReference type="Proteomes" id="UP001150238"/>
    </source>
</evidence>
<organism evidence="2 3">
    <name type="scientific">Lentinula lateritia</name>
    <dbReference type="NCBI Taxonomy" id="40482"/>
    <lineage>
        <taxon>Eukaryota</taxon>
        <taxon>Fungi</taxon>
        <taxon>Dikarya</taxon>
        <taxon>Basidiomycota</taxon>
        <taxon>Agaricomycotina</taxon>
        <taxon>Agaricomycetes</taxon>
        <taxon>Agaricomycetidae</taxon>
        <taxon>Agaricales</taxon>
        <taxon>Marasmiineae</taxon>
        <taxon>Omphalotaceae</taxon>
        <taxon>Lentinula</taxon>
    </lineage>
</organism>
<name>A0A9W9ACW7_9AGAR</name>
<dbReference type="AlphaFoldDB" id="A0A9W9ACW7"/>
<comment type="caution">
    <text evidence="2">The sequence shown here is derived from an EMBL/GenBank/DDBJ whole genome shotgun (WGS) entry which is preliminary data.</text>
</comment>
<evidence type="ECO:0000313" key="2">
    <source>
        <dbReference type="EMBL" id="KAJ4479817.1"/>
    </source>
</evidence>
<dbReference type="Proteomes" id="UP001150238">
    <property type="component" value="Unassembled WGS sequence"/>
</dbReference>
<dbReference type="EMBL" id="JANVFS010000016">
    <property type="protein sequence ID" value="KAJ4479817.1"/>
    <property type="molecule type" value="Genomic_DNA"/>
</dbReference>
<protein>
    <submittedName>
        <fullName evidence="2">Uncharacterized protein</fullName>
    </submittedName>
</protein>
<feature type="compositionally biased region" description="Acidic residues" evidence="1">
    <location>
        <begin position="387"/>
        <end position="417"/>
    </location>
</feature>
<evidence type="ECO:0000256" key="1">
    <source>
        <dbReference type="SAM" id="MobiDB-lite"/>
    </source>
</evidence>
<feature type="region of interest" description="Disordered" evidence="1">
    <location>
        <begin position="380"/>
        <end position="417"/>
    </location>
</feature>
<proteinExistence type="predicted"/>
<reference evidence="2" key="2">
    <citation type="journal article" date="2023" name="Proc. Natl. Acad. Sci. U.S.A.">
        <title>A global phylogenomic analysis of the shiitake genus Lentinula.</title>
        <authorList>
            <person name="Sierra-Patev S."/>
            <person name="Min B."/>
            <person name="Naranjo-Ortiz M."/>
            <person name="Looney B."/>
            <person name="Konkel Z."/>
            <person name="Slot J.C."/>
            <person name="Sakamoto Y."/>
            <person name="Steenwyk J.L."/>
            <person name="Rokas A."/>
            <person name="Carro J."/>
            <person name="Camarero S."/>
            <person name="Ferreira P."/>
            <person name="Molpeceres G."/>
            <person name="Ruiz-Duenas F.J."/>
            <person name="Serrano A."/>
            <person name="Henrissat B."/>
            <person name="Drula E."/>
            <person name="Hughes K.W."/>
            <person name="Mata J.L."/>
            <person name="Ishikawa N.K."/>
            <person name="Vargas-Isla R."/>
            <person name="Ushijima S."/>
            <person name="Smith C.A."/>
            <person name="Donoghue J."/>
            <person name="Ahrendt S."/>
            <person name="Andreopoulos W."/>
            <person name="He G."/>
            <person name="LaButti K."/>
            <person name="Lipzen A."/>
            <person name="Ng V."/>
            <person name="Riley R."/>
            <person name="Sandor L."/>
            <person name="Barry K."/>
            <person name="Martinez A.T."/>
            <person name="Xiao Y."/>
            <person name="Gibbons J.G."/>
            <person name="Terashima K."/>
            <person name="Grigoriev I.V."/>
            <person name="Hibbett D."/>
        </authorList>
    </citation>
    <scope>NUCLEOTIDE SEQUENCE</scope>
    <source>
        <strain evidence="2">Sp2 HRB7682 ss15</strain>
    </source>
</reference>
<reference evidence="2" key="1">
    <citation type="submission" date="2022-08" db="EMBL/GenBank/DDBJ databases">
        <authorList>
            <consortium name="DOE Joint Genome Institute"/>
            <person name="Min B."/>
            <person name="Riley R."/>
            <person name="Sierra-Patev S."/>
            <person name="Naranjo-Ortiz M."/>
            <person name="Looney B."/>
            <person name="Konkel Z."/>
            <person name="Slot J.C."/>
            <person name="Sakamoto Y."/>
            <person name="Steenwyk J.L."/>
            <person name="Rokas A."/>
            <person name="Carro J."/>
            <person name="Camarero S."/>
            <person name="Ferreira P."/>
            <person name="Molpeceres G."/>
            <person name="Ruiz-Duenas F.J."/>
            <person name="Serrano A."/>
            <person name="Henrissat B."/>
            <person name="Drula E."/>
            <person name="Hughes K.W."/>
            <person name="Mata J.L."/>
            <person name="Ishikawa N.K."/>
            <person name="Vargas-Isla R."/>
            <person name="Ushijima S."/>
            <person name="Smith C.A."/>
            <person name="Ahrendt S."/>
            <person name="Andreopoulos W."/>
            <person name="He G."/>
            <person name="Labutti K."/>
            <person name="Lipzen A."/>
            <person name="Ng V."/>
            <person name="Sandor L."/>
            <person name="Barry K."/>
            <person name="Martinez A.T."/>
            <person name="Xiao Y."/>
            <person name="Gibbons J.G."/>
            <person name="Terashima K."/>
            <person name="Hibbett D.S."/>
            <person name="Grigoriev I.V."/>
        </authorList>
    </citation>
    <scope>NUCLEOTIDE SEQUENCE</scope>
    <source>
        <strain evidence="2">Sp2 HRB7682 ss15</strain>
    </source>
</reference>
<gene>
    <name evidence="2" type="ORF">C8J55DRAFT_560952</name>
</gene>
<sequence length="417" mass="47855">MQTSSELLKQASHLLRDVCRLVTSVDPPPANLTPHFRQEYIKDLQSLHRNSEMILTWTISLGQILNDSPGKPVDFVLGQYRDASWITPTNTPMPSSDGFQFDASSYDDVDDLTMDVIENIQSEEAKYSLQDLQRRIYHRSETITPQIELDSLRRIIFGYKKATTSDIHENTIYDSVSPGGLNHKLQRMTKPPPTFSNEQLLIDHEIFLWEAQATDKCRLWVHSIVHNIIAIDSVRLWGSLDEIEIFAYCEAVSKRLYASQFNAIATNESSTIKGGIKSQQQLVLQCIQNLSSVMARRSLLDKLYKKFGAIALLDSVILHPSSHGQSSPSSFLQRAVPSVIQALEHTPVERTEYWRRRKFVTRLLNMVAFPSTSEYVEDFFNRTVPPDIEEEEDSEKEEEEEDSEEEEEHEEDSEEEE</sequence>
<accession>A0A9W9ACW7</accession>